<dbReference type="PANTHER" id="PTHR34351:SF1">
    <property type="entry name" value="SLR1927 PROTEIN"/>
    <property type="match status" value="1"/>
</dbReference>
<sequence>MKVSLVGLIMLFITGSSFYMIFKFPYYMRLKVIFVFLFVVNTLLFVRFRDRRKSLINRMMQSSFFPRKLTFTMEGKFLVFITLGIGFAAVNTGVNLLYLLMAMLLSIIVASGILSELTLKKLRWEVDIPSETIVASETFGYIKIQNKKRYLSSFSLEGDLLVEDDSGIIQKKGILLKLKAGEEGHMMVRLVFPKRGKQKIRGISIGTRFPFSFFSKSRHYEFSRSVLVMPKGEESVETILSQLSIKQDDHFDSHNNKGQGLEFYSIRQMHPGDDWRNVHWKKTASRQQFAIKEFEELAGRKATIYLTGSHRDHIVQEQREQGIEIAASIVRFLVHRNFYVGLVAPNLHINEGAGTSSLKRIFSALALLDADQDFKISGSQQKKRFSDTLISVNLDTLEVSQMNGRSRMRYQMPVGREGVS</sequence>
<dbReference type="InterPro" id="IPR002881">
    <property type="entry name" value="DUF58"/>
</dbReference>
<feature type="domain" description="DUF58" evidence="2">
    <location>
        <begin position="266"/>
        <end position="373"/>
    </location>
</feature>
<feature type="transmembrane region" description="Helical" evidence="1">
    <location>
        <begin position="5"/>
        <end position="22"/>
    </location>
</feature>
<dbReference type="AlphaFoldDB" id="A0A381YSG6"/>
<evidence type="ECO:0000256" key="1">
    <source>
        <dbReference type="SAM" id="Phobius"/>
    </source>
</evidence>
<feature type="transmembrane region" description="Helical" evidence="1">
    <location>
        <begin position="69"/>
        <end position="90"/>
    </location>
</feature>
<evidence type="ECO:0000313" key="3">
    <source>
        <dbReference type="EMBL" id="SVA79900.1"/>
    </source>
</evidence>
<proteinExistence type="predicted"/>
<dbReference type="Pfam" id="PF01882">
    <property type="entry name" value="DUF58"/>
    <property type="match status" value="1"/>
</dbReference>
<protein>
    <recommendedName>
        <fullName evidence="2">DUF58 domain-containing protein</fullName>
    </recommendedName>
</protein>
<evidence type="ECO:0000259" key="2">
    <source>
        <dbReference type="Pfam" id="PF01882"/>
    </source>
</evidence>
<feature type="transmembrane region" description="Helical" evidence="1">
    <location>
        <begin position="28"/>
        <end position="48"/>
    </location>
</feature>
<dbReference type="EMBL" id="UINC01018937">
    <property type="protein sequence ID" value="SVA79900.1"/>
    <property type="molecule type" value="Genomic_DNA"/>
</dbReference>
<gene>
    <name evidence="3" type="ORF">METZ01_LOCUS132754</name>
</gene>
<keyword evidence="1" id="KW-0812">Transmembrane</keyword>
<keyword evidence="1" id="KW-1133">Transmembrane helix</keyword>
<dbReference type="PANTHER" id="PTHR34351">
    <property type="entry name" value="SLR1927 PROTEIN-RELATED"/>
    <property type="match status" value="1"/>
</dbReference>
<reference evidence="3" key="1">
    <citation type="submission" date="2018-05" db="EMBL/GenBank/DDBJ databases">
        <authorList>
            <person name="Lanie J.A."/>
            <person name="Ng W.-L."/>
            <person name="Kazmierczak K.M."/>
            <person name="Andrzejewski T.M."/>
            <person name="Davidsen T.M."/>
            <person name="Wayne K.J."/>
            <person name="Tettelin H."/>
            <person name="Glass J.I."/>
            <person name="Rusch D."/>
            <person name="Podicherti R."/>
            <person name="Tsui H.-C.T."/>
            <person name="Winkler M.E."/>
        </authorList>
    </citation>
    <scope>NUCLEOTIDE SEQUENCE</scope>
</reference>
<organism evidence="3">
    <name type="scientific">marine metagenome</name>
    <dbReference type="NCBI Taxonomy" id="408172"/>
    <lineage>
        <taxon>unclassified sequences</taxon>
        <taxon>metagenomes</taxon>
        <taxon>ecological metagenomes</taxon>
    </lineage>
</organism>
<accession>A0A381YSG6</accession>
<keyword evidence="1" id="KW-0472">Membrane</keyword>
<name>A0A381YSG6_9ZZZZ</name>